<dbReference type="InterPro" id="IPR011990">
    <property type="entry name" value="TPR-like_helical_dom_sf"/>
</dbReference>
<keyword evidence="1" id="KW-0802">TPR repeat</keyword>
<dbReference type="Gene3D" id="1.25.40.10">
    <property type="entry name" value="Tetratricopeptide repeat domain"/>
    <property type="match status" value="1"/>
</dbReference>
<name>A0A2T9Y251_9FUNG</name>
<reference evidence="2 3" key="1">
    <citation type="journal article" date="2018" name="MBio">
        <title>Comparative Genomics Reveals the Core Gene Toolbox for the Fungus-Insect Symbiosis.</title>
        <authorList>
            <person name="Wang Y."/>
            <person name="Stata M."/>
            <person name="Wang W."/>
            <person name="Stajich J.E."/>
            <person name="White M.M."/>
            <person name="Moncalvo J.M."/>
        </authorList>
    </citation>
    <scope>NUCLEOTIDE SEQUENCE [LARGE SCALE GENOMIC DNA]</scope>
    <source>
        <strain evidence="2 3">SC-DP-2</strain>
    </source>
</reference>
<keyword evidence="3" id="KW-1185">Reference proteome</keyword>
<comment type="caution">
    <text evidence="2">The sequence shown here is derived from an EMBL/GenBank/DDBJ whole genome shotgun (WGS) entry which is preliminary data.</text>
</comment>
<dbReference type="STRING" id="133381.A0A2T9Y251"/>
<evidence type="ECO:0000256" key="1">
    <source>
        <dbReference type="PROSITE-ProRule" id="PRU00339"/>
    </source>
</evidence>
<proteinExistence type="predicted"/>
<dbReference type="PROSITE" id="PS50005">
    <property type="entry name" value="TPR"/>
    <property type="match status" value="1"/>
</dbReference>
<dbReference type="InterPro" id="IPR019734">
    <property type="entry name" value="TPR_rpt"/>
</dbReference>
<dbReference type="AlphaFoldDB" id="A0A2T9Y251"/>
<dbReference type="OrthoDB" id="308440at2759"/>
<feature type="repeat" description="TPR" evidence="1">
    <location>
        <begin position="164"/>
        <end position="197"/>
    </location>
</feature>
<evidence type="ECO:0000313" key="2">
    <source>
        <dbReference type="EMBL" id="PVU86436.1"/>
    </source>
</evidence>
<sequence length="348" mass="39752">MRICSDCVGNTFIKAMESSEFLCTISETYTEMGLFDKGLEIAKVADRVYKSTRTKSVVIESILSSGNVQEALEVMKKSIGLGALRENSVLLLLLMAKILTSLPKQDIGGEDHNAANLLETFIKTDIGKKNEEGVILLATLYTTEEKYTQAIELLESKATELNSDCIFVMLGDVYTMAEDFTQAIVSYNTALSINTMNKRAKMGIKRVSEMIGLETYETEEKENGKRINSKALFFYNQEENNEFSTDMEAITDDQQNGNNCRINVYRDKESGNEQIEEGEQEEDENEIIREQETYYYDQEEENIFWNEEYEEQEQKENEIGIEGYSFEKAGLEPKYTNHRNEIGKKSKI</sequence>
<dbReference type="Proteomes" id="UP000245609">
    <property type="component" value="Unassembled WGS sequence"/>
</dbReference>
<accession>A0A2T9Y251</accession>
<dbReference type="EMBL" id="MBFS01003482">
    <property type="protein sequence ID" value="PVU86436.1"/>
    <property type="molecule type" value="Genomic_DNA"/>
</dbReference>
<dbReference type="SUPFAM" id="SSF81901">
    <property type="entry name" value="HCP-like"/>
    <property type="match status" value="1"/>
</dbReference>
<protein>
    <submittedName>
        <fullName evidence="2">Uncharacterized protein</fullName>
    </submittedName>
</protein>
<organism evidence="2 3">
    <name type="scientific">Smittium megazygosporum</name>
    <dbReference type="NCBI Taxonomy" id="133381"/>
    <lineage>
        <taxon>Eukaryota</taxon>
        <taxon>Fungi</taxon>
        <taxon>Fungi incertae sedis</taxon>
        <taxon>Zoopagomycota</taxon>
        <taxon>Kickxellomycotina</taxon>
        <taxon>Harpellomycetes</taxon>
        <taxon>Harpellales</taxon>
        <taxon>Legeriomycetaceae</taxon>
        <taxon>Smittium</taxon>
    </lineage>
</organism>
<evidence type="ECO:0000313" key="3">
    <source>
        <dbReference type="Proteomes" id="UP000245609"/>
    </source>
</evidence>
<gene>
    <name evidence="2" type="ORF">BB560_006712</name>
</gene>